<organism evidence="10 11">
    <name type="scientific">Coffea arabica</name>
    <name type="common">Arabian coffee</name>
    <dbReference type="NCBI Taxonomy" id="13443"/>
    <lineage>
        <taxon>Eukaryota</taxon>
        <taxon>Viridiplantae</taxon>
        <taxon>Streptophyta</taxon>
        <taxon>Embryophyta</taxon>
        <taxon>Tracheophyta</taxon>
        <taxon>Spermatophyta</taxon>
        <taxon>Magnoliopsida</taxon>
        <taxon>eudicotyledons</taxon>
        <taxon>Gunneridae</taxon>
        <taxon>Pentapetalae</taxon>
        <taxon>asterids</taxon>
        <taxon>lamiids</taxon>
        <taxon>Gentianales</taxon>
        <taxon>Rubiaceae</taxon>
        <taxon>Ixoroideae</taxon>
        <taxon>Gardenieae complex</taxon>
        <taxon>Bertiereae - Coffeeae clade</taxon>
        <taxon>Coffeeae</taxon>
        <taxon>Coffea</taxon>
    </lineage>
</organism>
<evidence type="ECO:0000256" key="8">
    <source>
        <dbReference type="SAM" id="MobiDB-lite"/>
    </source>
</evidence>
<name>A0A6P6WYP0_COFAR</name>
<keyword evidence="3 7" id="KW-0863">Zinc-finger</keyword>
<feature type="region of interest" description="Disordered" evidence="8">
    <location>
        <begin position="777"/>
        <end position="836"/>
    </location>
</feature>
<evidence type="ECO:0000313" key="10">
    <source>
        <dbReference type="Proteomes" id="UP001652660"/>
    </source>
</evidence>
<evidence type="ECO:0000256" key="1">
    <source>
        <dbReference type="ARBA" id="ARBA00004123"/>
    </source>
</evidence>
<comment type="subcellular location">
    <subcellularLocation>
        <location evidence="1">Nucleus</location>
    </subcellularLocation>
</comment>
<dbReference type="InterPro" id="IPR008906">
    <property type="entry name" value="HATC_C_dom"/>
</dbReference>
<feature type="domain" description="BED-type" evidence="9">
    <location>
        <begin position="2"/>
        <end position="58"/>
    </location>
</feature>
<reference evidence="10" key="1">
    <citation type="journal article" date="2025" name="Foods">
        <title>Unveiling the Microbial Signatures of Arabica Coffee Cherries: Insights into Ripeness Specific Diversity, Functional Traits, and Implications for Quality and Safety.</title>
        <authorList>
            <consortium name="RefSeq"/>
            <person name="Tenea G.N."/>
            <person name="Cifuentes V."/>
            <person name="Reyes P."/>
            <person name="Cevallos-Vallejos M."/>
        </authorList>
    </citation>
    <scope>NUCLEOTIDE SEQUENCE [LARGE SCALE GENOMIC DNA]</scope>
</reference>
<dbReference type="OrthoDB" id="2012664at2759"/>
<evidence type="ECO:0000256" key="3">
    <source>
        <dbReference type="ARBA" id="ARBA00022771"/>
    </source>
</evidence>
<dbReference type="GeneID" id="113737524"/>
<accession>A0A6P6WYP0</accession>
<dbReference type="RefSeq" id="XP_027120549.2">
    <property type="nucleotide sequence ID" value="XM_027264748.2"/>
</dbReference>
<keyword evidence="5" id="KW-0238">DNA-binding</keyword>
<dbReference type="Pfam" id="PF04937">
    <property type="entry name" value="DUF659"/>
    <property type="match status" value="1"/>
</dbReference>
<keyword evidence="6" id="KW-0539">Nucleus</keyword>
<dbReference type="Proteomes" id="UP001652660">
    <property type="component" value="Chromosome 3e"/>
</dbReference>
<sequence>MTSKDIGWEHGKPVGGNRKIVRCNYCGKIMHGGITRLKEHVGHVIGQVEPCPRASSEVRDLMKMHLKIGKIQRATIKQKKEEILNSFQQESMHGNFNMVGDEEDEVFFEIDEESRMALEKKQMKQAIRESQYLQFLDEQRRHSVSGSRPSMFMSGNMGVGTSNPTTSENKRGLSRNFSVRQADEMTSRGIDSHMFPSKQKSVKSMFAKENIKRVGKAVSKFFHFNAIPFHAADNPYYQSMIDEIAKAGSGIKGPSAYQIGNEYLDEEFEELEKYLGDIYDKFSTFGCTLMCDGWSTRTKHPIINFMVYCDRHMIYHSSVDCTNIKKTAEYIFKLMDEVVEVVGEKNVVLVVTDSESSMKAAGQLLMKKRKNLFWSPCAAHCIDLMLEDIGKMDNVKETIAQGKKITSFIYNSDKVVNLMKTYTKKRELLRPGITRFETEFISMESLLRHCTELKRMCTSDEWAEFNNTTKRKAEAIKVAELILSEKFWKKVRNVCAIMEPLVKVLKTIDQDNKPTLPIIYEAMDRAKMAIQKSVKSWKTIWEVIDNRWYNQLHRDLHAAAYFLNPILQYSGTCEFNLDEVRRGLKNVIAKLEPNLDAQVDSINEIKIFADKKGGFGSAIAARALPKSLPAEWWLNYGEDAPNLRNITVKILSQTCTSSGCERNWSTWSLIHTKLRNRLAVKKLHKLVFVHYNMRLKVKNLMHQRDTDDFYNPIDLNHIFHQDDILDDWIRENEQPTLPEDNLDWLDKGIHQTESESSEYQEHDNDGFGDTLSQYITKRNKKGLAASSSRKQKSKTKQTSKQTVPSSSNKSDNSNDDDDNGDNGDGGNNSSKHSGYN</sequence>
<proteinExistence type="predicted"/>
<dbReference type="InterPro" id="IPR007021">
    <property type="entry name" value="DUF659"/>
</dbReference>
<protein>
    <recommendedName>
        <fullName evidence="9">BED-type domain-containing protein</fullName>
    </recommendedName>
</protein>
<dbReference type="PROSITE" id="PS50808">
    <property type="entry name" value="ZF_BED"/>
    <property type="match status" value="1"/>
</dbReference>
<evidence type="ECO:0000256" key="4">
    <source>
        <dbReference type="ARBA" id="ARBA00022833"/>
    </source>
</evidence>
<dbReference type="AlphaFoldDB" id="A0A6P6WYP0"/>
<dbReference type="InterPro" id="IPR003656">
    <property type="entry name" value="Znf_BED"/>
</dbReference>
<evidence type="ECO:0000256" key="2">
    <source>
        <dbReference type="ARBA" id="ARBA00022723"/>
    </source>
</evidence>
<dbReference type="PANTHER" id="PTHR32166">
    <property type="entry name" value="OSJNBA0013A04.12 PROTEIN"/>
    <property type="match status" value="1"/>
</dbReference>
<evidence type="ECO:0000256" key="6">
    <source>
        <dbReference type="ARBA" id="ARBA00023242"/>
    </source>
</evidence>
<keyword evidence="10" id="KW-1185">Reference proteome</keyword>
<dbReference type="Pfam" id="PF05699">
    <property type="entry name" value="Dimer_Tnp_hAT"/>
    <property type="match status" value="1"/>
</dbReference>
<evidence type="ECO:0000256" key="7">
    <source>
        <dbReference type="PROSITE-ProRule" id="PRU00027"/>
    </source>
</evidence>
<reference evidence="11" key="2">
    <citation type="submission" date="2025-08" db="UniProtKB">
        <authorList>
            <consortium name="RefSeq"/>
        </authorList>
    </citation>
    <scope>IDENTIFICATION</scope>
    <source>
        <tissue evidence="11">Leaves</tissue>
    </source>
</reference>
<evidence type="ECO:0000256" key="5">
    <source>
        <dbReference type="ARBA" id="ARBA00023125"/>
    </source>
</evidence>
<dbReference type="PANTHER" id="PTHR32166:SF105">
    <property type="entry name" value="HAT DIMERIZATION DOMAIN-CONTAINING PROTEIN"/>
    <property type="match status" value="1"/>
</dbReference>
<dbReference type="GO" id="GO:0046983">
    <property type="term" value="F:protein dimerization activity"/>
    <property type="evidence" value="ECO:0007669"/>
    <property type="project" value="InterPro"/>
</dbReference>
<dbReference type="SUPFAM" id="SSF53098">
    <property type="entry name" value="Ribonuclease H-like"/>
    <property type="match status" value="1"/>
</dbReference>
<evidence type="ECO:0000259" key="9">
    <source>
        <dbReference type="PROSITE" id="PS50808"/>
    </source>
</evidence>
<feature type="compositionally biased region" description="Low complexity" evidence="8">
    <location>
        <begin position="827"/>
        <end position="836"/>
    </location>
</feature>
<dbReference type="InterPro" id="IPR012337">
    <property type="entry name" value="RNaseH-like_sf"/>
</dbReference>
<feature type="compositionally biased region" description="Low complexity" evidence="8">
    <location>
        <begin position="798"/>
        <end position="811"/>
    </location>
</feature>
<evidence type="ECO:0000313" key="11">
    <source>
        <dbReference type="RefSeq" id="XP_027120549.2"/>
    </source>
</evidence>
<gene>
    <name evidence="11" type="primary">LOC113737524</name>
</gene>
<feature type="region of interest" description="Disordered" evidence="8">
    <location>
        <begin position="138"/>
        <end position="172"/>
    </location>
</feature>
<keyword evidence="2" id="KW-0479">Metal-binding</keyword>
<keyword evidence="4" id="KW-0862">Zinc</keyword>